<dbReference type="Pfam" id="PF07727">
    <property type="entry name" value="RVT_2"/>
    <property type="match status" value="1"/>
</dbReference>
<evidence type="ECO:0000313" key="3">
    <source>
        <dbReference type="EMBL" id="GJT38452.1"/>
    </source>
</evidence>
<sequence>MLGILMALPLNGVSKVTAIADTGVSILPLGRAHRQLKVMSEEEATSSDSDDEEYVMPGKDFKNSLKKEEVCDCPKHSFNDQEAFIVGCWSDSGYDSKKKEICLMALDNNDVLSDTPYYSSSSLDNESWENEFTALLLTTQLAVAVHHTTAITIRRSHHQQTSQSPLSTKLMVTLTYAKWAKNARNAVADLKSKGASAVGVASFCWRGMTVSKLSSFGEIKAAVILHPGPLSDDDINGHCKICFAKSNLHGYGILPGVVDTSEEEQKRQGVWDAAQGGSTSATEYSNKNLASLYHPPFALMFNGPFEKAKEAANRQDRWLLVNVQSTKEFNSHMVLYLLSLFSEITVYVTSTMTRMKIYDDTEEGSKISTYYRLDSGEVPVTIVIDPITGKKKHLWRGLIYLESLLEVDNFVQKLLSRAEFHVGAHVRLKVNLELDEWIKDSGCSRHMTGNKYLFSSYKTIDGGNVVFGGNTKSKIVGKGQICDKKCKVLFSETDSEIIKDDITIGRGIRKNGLYIMKMGNDDTSTLWHRRLGHANMRLIQSLSSKELVRNLPKLKFEPKNVKEAIQDESWTMAMQEELNHYKTNDVWSLVPPPNNQTIIGTKWVFKNKLDENGVVSRNKARLVAQGYNQQEGIDFDETYALVAKLESIRILLAYACAHDFKLFQMDVKSDFLKGFINVEVYVAQPPRFIDFEKLNHVFKLKNALYGLKQAPKAWYDRLKAFLIDHKYTMRLVDNTLFTKKRNSHIIIVQIYVEDIIFGSTYQELCDDFMFQTSLK</sequence>
<evidence type="ECO:0000313" key="4">
    <source>
        <dbReference type="Proteomes" id="UP001151760"/>
    </source>
</evidence>
<dbReference type="Gene3D" id="3.40.30.10">
    <property type="entry name" value="Glutaredoxin"/>
    <property type="match status" value="1"/>
</dbReference>
<proteinExistence type="predicted"/>
<dbReference type="Proteomes" id="UP001151760">
    <property type="component" value="Unassembled WGS sequence"/>
</dbReference>
<reference evidence="3" key="2">
    <citation type="submission" date="2022-01" db="EMBL/GenBank/DDBJ databases">
        <authorList>
            <person name="Yamashiro T."/>
            <person name="Shiraishi A."/>
            <person name="Satake H."/>
            <person name="Nakayama K."/>
        </authorList>
    </citation>
    <scope>NUCLEOTIDE SEQUENCE</scope>
</reference>
<accession>A0ABQ5DHP6</accession>
<reference evidence="3" key="1">
    <citation type="journal article" date="2022" name="Int. J. Mol. Sci.">
        <title>Draft Genome of Tanacetum Coccineum: Genomic Comparison of Closely Related Tanacetum-Family Plants.</title>
        <authorList>
            <person name="Yamashiro T."/>
            <person name="Shiraishi A."/>
            <person name="Nakayama K."/>
            <person name="Satake H."/>
        </authorList>
    </citation>
    <scope>NUCLEOTIDE SEQUENCE</scope>
</reference>
<dbReference type="InterPro" id="IPR036249">
    <property type="entry name" value="Thioredoxin-like_sf"/>
</dbReference>
<dbReference type="PANTHER" id="PTHR23322">
    <property type="entry name" value="FAS-ASSOCIATED PROTEIN"/>
    <property type="match status" value="1"/>
</dbReference>
<dbReference type="Pfam" id="PF22936">
    <property type="entry name" value="Pol_BBD"/>
    <property type="match status" value="1"/>
</dbReference>
<dbReference type="InterPro" id="IPR025724">
    <property type="entry name" value="GAG-pre-integrase_dom"/>
</dbReference>
<keyword evidence="4" id="KW-1185">Reference proteome</keyword>
<dbReference type="InterPro" id="IPR013103">
    <property type="entry name" value="RVT_2"/>
</dbReference>
<evidence type="ECO:0000256" key="1">
    <source>
        <dbReference type="SAM" id="MobiDB-lite"/>
    </source>
</evidence>
<dbReference type="InterPro" id="IPR006577">
    <property type="entry name" value="UAS"/>
</dbReference>
<dbReference type="InterPro" id="IPR054722">
    <property type="entry name" value="PolX-like_BBD"/>
</dbReference>
<gene>
    <name evidence="3" type="ORF">Tco_0938317</name>
</gene>
<dbReference type="InterPro" id="IPR050730">
    <property type="entry name" value="UBX_domain-protein"/>
</dbReference>
<feature type="region of interest" description="Disordered" evidence="1">
    <location>
        <begin position="38"/>
        <end position="57"/>
    </location>
</feature>
<feature type="compositionally biased region" description="Acidic residues" evidence="1">
    <location>
        <begin position="41"/>
        <end position="54"/>
    </location>
</feature>
<dbReference type="SUPFAM" id="SSF52833">
    <property type="entry name" value="Thioredoxin-like"/>
    <property type="match status" value="1"/>
</dbReference>
<protein>
    <submittedName>
        <fullName evidence="3">Retrovirus-related pol polyprotein from transposon TNT 1-94</fullName>
    </submittedName>
</protein>
<comment type="caution">
    <text evidence="3">The sequence shown here is derived from an EMBL/GenBank/DDBJ whole genome shotgun (WGS) entry which is preliminary data.</text>
</comment>
<dbReference type="PANTHER" id="PTHR23322:SF6">
    <property type="entry name" value="UBX DOMAIN-CONTAINING PROTEIN 7"/>
    <property type="match status" value="1"/>
</dbReference>
<dbReference type="EMBL" id="BQNB010015304">
    <property type="protein sequence ID" value="GJT38452.1"/>
    <property type="molecule type" value="Genomic_DNA"/>
</dbReference>
<feature type="domain" description="UAS" evidence="2">
    <location>
        <begin position="288"/>
        <end position="415"/>
    </location>
</feature>
<evidence type="ECO:0000259" key="2">
    <source>
        <dbReference type="SMART" id="SM00594"/>
    </source>
</evidence>
<name>A0ABQ5DHP6_9ASTR</name>
<organism evidence="3 4">
    <name type="scientific">Tanacetum coccineum</name>
    <dbReference type="NCBI Taxonomy" id="301880"/>
    <lineage>
        <taxon>Eukaryota</taxon>
        <taxon>Viridiplantae</taxon>
        <taxon>Streptophyta</taxon>
        <taxon>Embryophyta</taxon>
        <taxon>Tracheophyta</taxon>
        <taxon>Spermatophyta</taxon>
        <taxon>Magnoliopsida</taxon>
        <taxon>eudicotyledons</taxon>
        <taxon>Gunneridae</taxon>
        <taxon>Pentapetalae</taxon>
        <taxon>asterids</taxon>
        <taxon>campanulids</taxon>
        <taxon>Asterales</taxon>
        <taxon>Asteraceae</taxon>
        <taxon>Asteroideae</taxon>
        <taxon>Anthemideae</taxon>
        <taxon>Anthemidinae</taxon>
        <taxon>Tanacetum</taxon>
    </lineage>
</organism>
<dbReference type="SMART" id="SM00594">
    <property type="entry name" value="UAS"/>
    <property type="match status" value="1"/>
</dbReference>
<dbReference type="Pfam" id="PF13976">
    <property type="entry name" value="gag_pre-integrs"/>
    <property type="match status" value="1"/>
</dbReference>